<reference evidence="3 4" key="1">
    <citation type="submission" date="2018-03" db="EMBL/GenBank/DDBJ databases">
        <title>Aerobic endospore-forming bacteria genome sequencing and assembly.</title>
        <authorList>
            <person name="Cavalcante D.A."/>
            <person name="Driks A."/>
            <person name="Putonti C."/>
            <person name="De-Souza M.T."/>
        </authorList>
    </citation>
    <scope>NUCLEOTIDE SEQUENCE [LARGE SCALE GENOMIC DNA]</scope>
    <source>
        <strain evidence="3 4">SDF0028</strain>
    </source>
</reference>
<evidence type="ECO:0000256" key="1">
    <source>
        <dbReference type="ARBA" id="ARBA00022679"/>
    </source>
</evidence>
<dbReference type="Pfam" id="PF01648">
    <property type="entry name" value="ACPS"/>
    <property type="match status" value="1"/>
</dbReference>
<keyword evidence="4" id="KW-1185">Reference proteome</keyword>
<dbReference type="SUPFAM" id="SSF56214">
    <property type="entry name" value="4'-phosphopantetheinyl transferase"/>
    <property type="match status" value="2"/>
</dbReference>
<evidence type="ECO:0000313" key="3">
    <source>
        <dbReference type="EMBL" id="TQR46672.1"/>
    </source>
</evidence>
<organism evidence="3 4">
    <name type="scientific">Paenibacillus popilliae</name>
    <name type="common">Bacillus popilliae</name>
    <dbReference type="NCBI Taxonomy" id="78057"/>
    <lineage>
        <taxon>Bacteria</taxon>
        <taxon>Bacillati</taxon>
        <taxon>Bacillota</taxon>
        <taxon>Bacilli</taxon>
        <taxon>Bacillales</taxon>
        <taxon>Paenibacillaceae</taxon>
        <taxon>Paenibacillus</taxon>
    </lineage>
</organism>
<gene>
    <name evidence="3" type="ORF">C7Y44_03175</name>
</gene>
<dbReference type="GO" id="GO:0016740">
    <property type="term" value="F:transferase activity"/>
    <property type="evidence" value="ECO:0007669"/>
    <property type="project" value="UniProtKB-KW"/>
</dbReference>
<protein>
    <submittedName>
        <fullName evidence="3">4'-phosphopantetheinyl transferase superfamily protein</fullName>
    </submittedName>
</protein>
<sequence>MGVDIMNPYIGEIIVVDSDSALYKCSVCFCNYSYIVGHCEAKSFLHVEELEYFNKLKFENRIKSYLIGRYAAKRAFLHQTSENSLQHVYIKSGVFGQPVFGSPFTHNLQLSITHSGDMGGAIVFPESCPMGIDIECISNVSRSGFISQITNSEKSLVFNSQSENRMNESGVLAIIWSAKESLSKVLKTGLTVPFEVLEISDITNVGDYYICYYKNFIQYYTLSTCKDDYLLSITYPKNLKLQNIEHVIKGFHESVESVR</sequence>
<name>A0ABY3AV31_PAEPP</name>
<comment type="caution">
    <text evidence="3">The sequence shown here is derived from an EMBL/GenBank/DDBJ whole genome shotgun (WGS) entry which is preliminary data.</text>
</comment>
<dbReference type="InterPro" id="IPR037143">
    <property type="entry name" value="4-PPantetheinyl_Trfase_dom_sf"/>
</dbReference>
<proteinExistence type="predicted"/>
<dbReference type="EMBL" id="SADY01000001">
    <property type="protein sequence ID" value="TQR46672.1"/>
    <property type="molecule type" value="Genomic_DNA"/>
</dbReference>
<dbReference type="Proteomes" id="UP000316208">
    <property type="component" value="Unassembled WGS sequence"/>
</dbReference>
<keyword evidence="1 3" id="KW-0808">Transferase</keyword>
<evidence type="ECO:0000259" key="2">
    <source>
        <dbReference type="Pfam" id="PF01648"/>
    </source>
</evidence>
<dbReference type="Gene3D" id="3.90.470.20">
    <property type="entry name" value="4'-phosphopantetheinyl transferase domain"/>
    <property type="match status" value="2"/>
</dbReference>
<accession>A0ABY3AV31</accession>
<evidence type="ECO:0000313" key="4">
    <source>
        <dbReference type="Proteomes" id="UP000316208"/>
    </source>
</evidence>
<dbReference type="InterPro" id="IPR008278">
    <property type="entry name" value="4-PPantetheinyl_Trfase_dom"/>
</dbReference>
<feature type="domain" description="4'-phosphopantetheinyl transferase" evidence="2">
    <location>
        <begin position="129"/>
        <end position="210"/>
    </location>
</feature>